<dbReference type="Gene3D" id="2.60.120.620">
    <property type="entry name" value="q2cbj1_9rhob like domain"/>
    <property type="match status" value="1"/>
</dbReference>
<keyword evidence="2" id="KW-1185">Reference proteome</keyword>
<keyword evidence="1" id="KW-0223">Dioxygenase</keyword>
<organism evidence="1 2">
    <name type="scientific">Sediminihaliea albiluteola</name>
    <dbReference type="NCBI Taxonomy" id="2758564"/>
    <lineage>
        <taxon>Bacteria</taxon>
        <taxon>Pseudomonadati</taxon>
        <taxon>Pseudomonadota</taxon>
        <taxon>Gammaproteobacteria</taxon>
        <taxon>Cellvibrionales</taxon>
        <taxon>Halieaceae</taxon>
        <taxon>Sediminihaliea</taxon>
    </lineage>
</organism>
<comment type="caution">
    <text evidence="1">The sequence shown here is derived from an EMBL/GenBank/DDBJ whole genome shotgun (WGS) entry which is preliminary data.</text>
</comment>
<dbReference type="Pfam" id="PF05721">
    <property type="entry name" value="PhyH"/>
    <property type="match status" value="1"/>
</dbReference>
<dbReference type="RefSeq" id="WP_182175265.1">
    <property type="nucleotide sequence ID" value="NZ_JACFXU010000018.1"/>
</dbReference>
<dbReference type="GO" id="GO:0016706">
    <property type="term" value="F:2-oxoglutarate-dependent dioxygenase activity"/>
    <property type="evidence" value="ECO:0007669"/>
    <property type="project" value="UniProtKB-ARBA"/>
</dbReference>
<evidence type="ECO:0000313" key="1">
    <source>
        <dbReference type="EMBL" id="MBA6414290.1"/>
    </source>
</evidence>
<dbReference type="AlphaFoldDB" id="A0A7W2YKL4"/>
<name>A0A7W2YKL4_9GAMM</name>
<dbReference type="InterPro" id="IPR008775">
    <property type="entry name" value="Phytyl_CoA_dOase-like"/>
</dbReference>
<evidence type="ECO:0000313" key="2">
    <source>
        <dbReference type="Proteomes" id="UP000539350"/>
    </source>
</evidence>
<gene>
    <name evidence="1" type="ORF">H2508_14335</name>
</gene>
<protein>
    <submittedName>
        <fullName evidence="1">Phytanoyl-CoA dioxygenase family protein</fullName>
    </submittedName>
</protein>
<dbReference type="EMBL" id="JACFXU010000018">
    <property type="protein sequence ID" value="MBA6414290.1"/>
    <property type="molecule type" value="Genomic_DNA"/>
</dbReference>
<proteinExistence type="predicted"/>
<sequence>MFTNSQAHSDTAGDVLQRADHLLQNADFAAALDCLSQEQVQRPSPELEQKILDIRLAAYAQVDWGNKPEQWPPSHDDRFAANKGLAEIERSELDCESLAAGVIGAGGLIVRGLLNEQQVDDLKTGIDNTLLARRRLSQGEGEAGDERWYSRSERIAGGPAQFGSLGAQQYSDHGSVWAADSPKMAFELTALYARLGLQHLLANYFGEPAMLSVKKWVLRKVKPNPEQQAGWHQDGRFLGAGIRTVNMWIALSECGGDAAAPGMDIVADRNKVIHQTGTHGAPFDWTVGPGLVDQITRESPALNPQFQPGDALFFDQYNLHRTGFYPHHRHYRYAVESWFFAASCAPQKQMPLLF</sequence>
<dbReference type="SUPFAM" id="SSF51197">
    <property type="entry name" value="Clavaminate synthase-like"/>
    <property type="match status" value="1"/>
</dbReference>
<keyword evidence="1" id="KW-0560">Oxidoreductase</keyword>
<accession>A0A7W2YKL4</accession>
<dbReference type="Proteomes" id="UP000539350">
    <property type="component" value="Unassembled WGS sequence"/>
</dbReference>
<reference evidence="1 2" key="1">
    <citation type="submission" date="2020-07" db="EMBL/GenBank/DDBJ databases">
        <title>Halieaceae bacterium, F7430, whole genome shotgun sequencing project.</title>
        <authorList>
            <person name="Jiang S."/>
            <person name="Liu Z.W."/>
            <person name="Du Z.J."/>
        </authorList>
    </citation>
    <scope>NUCLEOTIDE SEQUENCE [LARGE SCALE GENOMIC DNA]</scope>
    <source>
        <strain evidence="1 2">F7430</strain>
    </source>
</reference>